<evidence type="ECO:0000313" key="3">
    <source>
        <dbReference type="Proteomes" id="UP000287651"/>
    </source>
</evidence>
<dbReference type="AlphaFoldDB" id="A0A426Y765"/>
<proteinExistence type="predicted"/>
<organism evidence="2 3">
    <name type="scientific">Ensete ventricosum</name>
    <name type="common">Abyssinian banana</name>
    <name type="synonym">Musa ensete</name>
    <dbReference type="NCBI Taxonomy" id="4639"/>
    <lineage>
        <taxon>Eukaryota</taxon>
        <taxon>Viridiplantae</taxon>
        <taxon>Streptophyta</taxon>
        <taxon>Embryophyta</taxon>
        <taxon>Tracheophyta</taxon>
        <taxon>Spermatophyta</taxon>
        <taxon>Magnoliopsida</taxon>
        <taxon>Liliopsida</taxon>
        <taxon>Zingiberales</taxon>
        <taxon>Musaceae</taxon>
        <taxon>Ensete</taxon>
    </lineage>
</organism>
<evidence type="ECO:0000313" key="2">
    <source>
        <dbReference type="EMBL" id="RRT47564.1"/>
    </source>
</evidence>
<name>A0A426Y765_ENSVE</name>
<protein>
    <submittedName>
        <fullName evidence="2">Uncharacterized protein</fullName>
    </submittedName>
</protein>
<gene>
    <name evidence="2" type="ORF">B296_00050227</name>
</gene>
<dbReference type="Proteomes" id="UP000287651">
    <property type="component" value="Unassembled WGS sequence"/>
</dbReference>
<comment type="caution">
    <text evidence="2">The sequence shown here is derived from an EMBL/GenBank/DDBJ whole genome shotgun (WGS) entry which is preliminary data.</text>
</comment>
<feature type="non-terminal residue" evidence="2">
    <location>
        <position position="1"/>
    </location>
</feature>
<evidence type="ECO:0000256" key="1">
    <source>
        <dbReference type="SAM" id="MobiDB-lite"/>
    </source>
</evidence>
<dbReference type="EMBL" id="AMZH03014481">
    <property type="protein sequence ID" value="RRT47564.1"/>
    <property type="molecule type" value="Genomic_DNA"/>
</dbReference>
<reference evidence="2 3" key="1">
    <citation type="journal article" date="2014" name="Agronomy (Basel)">
        <title>A Draft Genome Sequence for Ensete ventricosum, the Drought-Tolerant Tree Against Hunger.</title>
        <authorList>
            <person name="Harrison J."/>
            <person name="Moore K.A."/>
            <person name="Paszkiewicz K."/>
            <person name="Jones T."/>
            <person name="Grant M."/>
            <person name="Ambacheew D."/>
            <person name="Muzemil S."/>
            <person name="Studholme D.J."/>
        </authorList>
    </citation>
    <scope>NUCLEOTIDE SEQUENCE [LARGE SCALE GENOMIC DNA]</scope>
</reference>
<sequence>GGSVGEDEVRGNGDEDAQEEEGLRDHCVPNVRLINAHPLEAGLEALQLIVNTGEVTCVRCPVRQQQLDVAASGRFHDASSRH</sequence>
<feature type="region of interest" description="Disordered" evidence="1">
    <location>
        <begin position="1"/>
        <end position="24"/>
    </location>
</feature>
<accession>A0A426Y765</accession>